<name>I4B7A5_TURPD</name>
<dbReference type="PROSITE" id="PS51195">
    <property type="entry name" value="Q_MOTIF"/>
    <property type="match status" value="1"/>
</dbReference>
<dbReference type="InterPro" id="IPR014001">
    <property type="entry name" value="Helicase_ATP-bd"/>
</dbReference>
<keyword evidence="16" id="KW-1185">Reference proteome</keyword>
<evidence type="ECO:0000313" key="16">
    <source>
        <dbReference type="Proteomes" id="UP000006048"/>
    </source>
</evidence>
<dbReference type="SMART" id="SM00490">
    <property type="entry name" value="HELICc"/>
    <property type="match status" value="1"/>
</dbReference>
<keyword evidence="3" id="KW-0547">Nucleotide-binding</keyword>
<dbReference type="SMART" id="SM00487">
    <property type="entry name" value="DEXDc"/>
    <property type="match status" value="1"/>
</dbReference>
<dbReference type="STRING" id="869212.Turpa_2522"/>
<dbReference type="EC" id="3.6.4.13" evidence="1"/>
<dbReference type="GO" id="GO:0016787">
    <property type="term" value="F:hydrolase activity"/>
    <property type="evidence" value="ECO:0007669"/>
    <property type="project" value="UniProtKB-KW"/>
</dbReference>
<dbReference type="GO" id="GO:0003676">
    <property type="term" value="F:nucleic acid binding"/>
    <property type="evidence" value="ECO:0007669"/>
    <property type="project" value="InterPro"/>
</dbReference>
<gene>
    <name evidence="15" type="ordered locus">Turpa_2522</name>
</gene>
<feature type="region of interest" description="Disordered" evidence="11">
    <location>
        <begin position="382"/>
        <end position="424"/>
    </location>
</feature>
<comment type="catalytic activity">
    <reaction evidence="8">
        <text>ATP + H2O = ADP + phosphate + H(+)</text>
        <dbReference type="Rhea" id="RHEA:13065"/>
        <dbReference type="ChEBI" id="CHEBI:15377"/>
        <dbReference type="ChEBI" id="CHEBI:15378"/>
        <dbReference type="ChEBI" id="CHEBI:30616"/>
        <dbReference type="ChEBI" id="CHEBI:43474"/>
        <dbReference type="ChEBI" id="CHEBI:456216"/>
        <dbReference type="EC" id="3.6.4.13"/>
    </reaction>
</comment>
<evidence type="ECO:0000256" key="8">
    <source>
        <dbReference type="ARBA" id="ARBA00047984"/>
    </source>
</evidence>
<dbReference type="KEGG" id="tpx:Turpa_2522"/>
<dbReference type="PROSITE" id="PS51194">
    <property type="entry name" value="HELICASE_CTER"/>
    <property type="match status" value="1"/>
</dbReference>
<evidence type="ECO:0000256" key="7">
    <source>
        <dbReference type="ARBA" id="ARBA00038437"/>
    </source>
</evidence>
<dbReference type="Pfam" id="PF00270">
    <property type="entry name" value="DEAD"/>
    <property type="match status" value="1"/>
</dbReference>
<dbReference type="RefSeq" id="WP_014803668.1">
    <property type="nucleotide sequence ID" value="NC_018020.1"/>
</dbReference>
<dbReference type="CDD" id="cd18787">
    <property type="entry name" value="SF2_C_DEAD"/>
    <property type="match status" value="1"/>
</dbReference>
<dbReference type="SUPFAM" id="SSF52540">
    <property type="entry name" value="P-loop containing nucleoside triphosphate hydrolases"/>
    <property type="match status" value="1"/>
</dbReference>
<organism evidence="15 16">
    <name type="scientific">Turneriella parva (strain ATCC BAA-1111 / DSM 21527 / NCTC 11395 / H)</name>
    <name type="common">Leptospira parva</name>
    <dbReference type="NCBI Taxonomy" id="869212"/>
    <lineage>
        <taxon>Bacteria</taxon>
        <taxon>Pseudomonadati</taxon>
        <taxon>Spirochaetota</taxon>
        <taxon>Spirochaetia</taxon>
        <taxon>Leptospirales</taxon>
        <taxon>Leptospiraceae</taxon>
        <taxon>Turneriella</taxon>
    </lineage>
</organism>
<evidence type="ECO:0000256" key="5">
    <source>
        <dbReference type="ARBA" id="ARBA00022806"/>
    </source>
</evidence>
<dbReference type="Proteomes" id="UP000006048">
    <property type="component" value="Chromosome"/>
</dbReference>
<feature type="short sequence motif" description="Q motif" evidence="10">
    <location>
        <begin position="2"/>
        <end position="30"/>
    </location>
</feature>
<evidence type="ECO:0000256" key="2">
    <source>
        <dbReference type="ARBA" id="ARBA00022490"/>
    </source>
</evidence>
<evidence type="ECO:0000256" key="9">
    <source>
        <dbReference type="ARBA" id="ARBA00074363"/>
    </source>
</evidence>
<dbReference type="InterPro" id="IPR014014">
    <property type="entry name" value="RNA_helicase_DEAD_Q_motif"/>
</dbReference>
<protein>
    <recommendedName>
        <fullName evidence="9">DEAD-box ATP-dependent RNA helicase RhpA</fullName>
        <ecNumber evidence="1">3.6.4.13</ecNumber>
    </recommendedName>
</protein>
<dbReference type="OrthoDB" id="9805696at2"/>
<evidence type="ECO:0000259" key="12">
    <source>
        <dbReference type="PROSITE" id="PS51192"/>
    </source>
</evidence>
<dbReference type="EMBL" id="CP002959">
    <property type="protein sequence ID" value="AFM13162.1"/>
    <property type="molecule type" value="Genomic_DNA"/>
</dbReference>
<feature type="domain" description="DEAD-box RNA helicase Q" evidence="14">
    <location>
        <begin position="2"/>
        <end position="30"/>
    </location>
</feature>
<dbReference type="GO" id="GO:0005829">
    <property type="term" value="C:cytosol"/>
    <property type="evidence" value="ECO:0007669"/>
    <property type="project" value="TreeGrafter"/>
</dbReference>
<dbReference type="InterPro" id="IPR027417">
    <property type="entry name" value="P-loop_NTPase"/>
</dbReference>
<reference evidence="15 16" key="1">
    <citation type="submission" date="2012-06" db="EMBL/GenBank/DDBJ databases">
        <title>The complete chromosome of genome of Turneriella parva DSM 21527.</title>
        <authorList>
            <consortium name="US DOE Joint Genome Institute (JGI-PGF)"/>
            <person name="Lucas S."/>
            <person name="Han J."/>
            <person name="Lapidus A."/>
            <person name="Bruce D."/>
            <person name="Goodwin L."/>
            <person name="Pitluck S."/>
            <person name="Peters L."/>
            <person name="Kyrpides N."/>
            <person name="Mavromatis K."/>
            <person name="Ivanova N."/>
            <person name="Mikhailova N."/>
            <person name="Chertkov O."/>
            <person name="Detter J.C."/>
            <person name="Tapia R."/>
            <person name="Han C."/>
            <person name="Land M."/>
            <person name="Hauser L."/>
            <person name="Markowitz V."/>
            <person name="Cheng J.-F."/>
            <person name="Hugenholtz P."/>
            <person name="Woyke T."/>
            <person name="Wu D."/>
            <person name="Gronow S."/>
            <person name="Wellnitz S."/>
            <person name="Brambilla E."/>
            <person name="Klenk H.-P."/>
            <person name="Eisen J.A."/>
        </authorList>
    </citation>
    <scope>NUCLEOTIDE SEQUENCE [LARGE SCALE GENOMIC DNA]</scope>
    <source>
        <strain evidence="16">ATCC BAA-1111 / DSM 21527 / NCTC 11395 / H</strain>
    </source>
</reference>
<dbReference type="GO" id="GO:0005524">
    <property type="term" value="F:ATP binding"/>
    <property type="evidence" value="ECO:0007669"/>
    <property type="project" value="UniProtKB-KW"/>
</dbReference>
<dbReference type="InterPro" id="IPR011545">
    <property type="entry name" value="DEAD/DEAH_box_helicase_dom"/>
</dbReference>
<evidence type="ECO:0000313" key="15">
    <source>
        <dbReference type="EMBL" id="AFM13162.1"/>
    </source>
</evidence>
<feature type="domain" description="Helicase C-terminal" evidence="13">
    <location>
        <begin position="229"/>
        <end position="373"/>
    </location>
</feature>
<keyword evidence="5 15" id="KW-0347">Helicase</keyword>
<dbReference type="FunFam" id="3.40.50.300:FF:000108">
    <property type="entry name" value="ATP-dependent RNA helicase RhlE"/>
    <property type="match status" value="1"/>
</dbReference>
<dbReference type="GO" id="GO:0042255">
    <property type="term" value="P:ribosome assembly"/>
    <property type="evidence" value="ECO:0007669"/>
    <property type="project" value="UniProtKB-ARBA"/>
</dbReference>
<accession>I4B7A5</accession>
<comment type="similarity">
    <text evidence="7">Belongs to the DEAD box helicase family.</text>
</comment>
<dbReference type="InterPro" id="IPR044742">
    <property type="entry name" value="DEAD/DEAH_RhlB"/>
</dbReference>
<feature type="compositionally biased region" description="Low complexity" evidence="11">
    <location>
        <begin position="387"/>
        <end position="402"/>
    </location>
</feature>
<evidence type="ECO:0000256" key="4">
    <source>
        <dbReference type="ARBA" id="ARBA00022801"/>
    </source>
</evidence>
<dbReference type="CDD" id="cd00268">
    <property type="entry name" value="DEADc"/>
    <property type="match status" value="1"/>
</dbReference>
<evidence type="ECO:0000256" key="6">
    <source>
        <dbReference type="ARBA" id="ARBA00022840"/>
    </source>
</evidence>
<feature type="compositionally biased region" description="Basic residues" evidence="11">
    <location>
        <begin position="407"/>
        <end position="424"/>
    </location>
</feature>
<dbReference type="HOGENOM" id="CLU_003041_28_3_12"/>
<evidence type="ECO:0000256" key="3">
    <source>
        <dbReference type="ARBA" id="ARBA00022741"/>
    </source>
</evidence>
<dbReference type="PATRIC" id="fig|869212.3.peg.2540"/>
<dbReference type="Gene3D" id="3.40.50.300">
    <property type="entry name" value="P-loop containing nucleotide triphosphate hydrolases"/>
    <property type="match status" value="2"/>
</dbReference>
<dbReference type="PANTHER" id="PTHR47959:SF13">
    <property type="entry name" value="ATP-DEPENDENT RNA HELICASE RHLE"/>
    <property type="match status" value="1"/>
</dbReference>
<evidence type="ECO:0000259" key="14">
    <source>
        <dbReference type="PROSITE" id="PS51195"/>
    </source>
</evidence>
<dbReference type="AlphaFoldDB" id="I4B7A5"/>
<keyword evidence="4" id="KW-0378">Hydrolase</keyword>
<dbReference type="InterPro" id="IPR050079">
    <property type="entry name" value="DEAD_box_RNA_helicase"/>
</dbReference>
<dbReference type="GO" id="GO:0003724">
    <property type="term" value="F:RNA helicase activity"/>
    <property type="evidence" value="ECO:0007669"/>
    <property type="project" value="UniProtKB-EC"/>
</dbReference>
<dbReference type="PANTHER" id="PTHR47959">
    <property type="entry name" value="ATP-DEPENDENT RNA HELICASE RHLE-RELATED"/>
    <property type="match status" value="1"/>
</dbReference>
<dbReference type="GO" id="GO:0009266">
    <property type="term" value="P:response to temperature stimulus"/>
    <property type="evidence" value="ECO:0007669"/>
    <property type="project" value="UniProtKB-ARBA"/>
</dbReference>
<evidence type="ECO:0000256" key="11">
    <source>
        <dbReference type="SAM" id="MobiDB-lite"/>
    </source>
</evidence>
<sequence>MSDFEKFGFSEAITRNVTRAGFKAPTPIQKEAIPHALAGKDILGLAQTGTGKTAAFVLPMLEKLSAQPARKIRALVVAPTRELAEQIHQVIVTLGKDTRLQSMTIYGGASMNRQLGELRKGVDIVVACPGRLLDHLQRKSLTLDAVETLVLDEADQMFDMGFLPAIKQIVAKLPQKRQTMLFSATMPEEIRKLSAQILREPVKVELARGPVATISHALYPVTHELKTPLLLHLLKDAGDQPILVFTKTKHKATRLADQLAKAGFTTASLQGNLSQNRRDSALAGFKSGKYQILVATDIAARGIDVNNISHIINYDIPASSETYIHRIGRTARATKSGDAYTFVTSEDNRQVREIEKALGKPIEKRTLKDFDYKGATIAQVAAQINRPPQQTAAAKPATPAAGEKPKAAGKPRRKRYQGFGRNRR</sequence>
<proteinExistence type="inferred from homology"/>
<evidence type="ECO:0000256" key="10">
    <source>
        <dbReference type="PROSITE-ProRule" id="PRU00552"/>
    </source>
</evidence>
<dbReference type="InterPro" id="IPR001650">
    <property type="entry name" value="Helicase_C-like"/>
</dbReference>
<feature type="domain" description="Helicase ATP-binding" evidence="12">
    <location>
        <begin position="33"/>
        <end position="204"/>
    </location>
</feature>
<dbReference type="PROSITE" id="PS51192">
    <property type="entry name" value="HELICASE_ATP_BIND_1"/>
    <property type="match status" value="1"/>
</dbReference>
<evidence type="ECO:0000256" key="1">
    <source>
        <dbReference type="ARBA" id="ARBA00012552"/>
    </source>
</evidence>
<dbReference type="Pfam" id="PF00271">
    <property type="entry name" value="Helicase_C"/>
    <property type="match status" value="1"/>
</dbReference>
<keyword evidence="2" id="KW-0963">Cytoplasm</keyword>
<keyword evidence="6" id="KW-0067">ATP-binding</keyword>
<evidence type="ECO:0000259" key="13">
    <source>
        <dbReference type="PROSITE" id="PS51194"/>
    </source>
</evidence>